<gene>
    <name evidence="1" type="ORF">K7432_001995</name>
</gene>
<evidence type="ECO:0000313" key="2">
    <source>
        <dbReference type="Proteomes" id="UP001479436"/>
    </source>
</evidence>
<name>A0ABR2W8N1_9FUNG</name>
<accession>A0ABR2W8N1</accession>
<reference evidence="1 2" key="1">
    <citation type="submission" date="2023-04" db="EMBL/GenBank/DDBJ databases">
        <title>Genome of Basidiobolus ranarum AG-B5.</title>
        <authorList>
            <person name="Stajich J.E."/>
            <person name="Carter-House D."/>
            <person name="Gryganskyi A."/>
        </authorList>
    </citation>
    <scope>NUCLEOTIDE SEQUENCE [LARGE SCALE GENOMIC DNA]</scope>
    <source>
        <strain evidence="1 2">AG-B5</strain>
    </source>
</reference>
<keyword evidence="2" id="KW-1185">Reference proteome</keyword>
<evidence type="ECO:0000313" key="1">
    <source>
        <dbReference type="EMBL" id="KAK9723388.1"/>
    </source>
</evidence>
<dbReference type="EMBL" id="JASJQH010006925">
    <property type="protein sequence ID" value="KAK9723388.1"/>
    <property type="molecule type" value="Genomic_DNA"/>
</dbReference>
<dbReference type="Pfam" id="PF08615">
    <property type="entry name" value="RNase_H2_suC"/>
    <property type="match status" value="1"/>
</dbReference>
<dbReference type="Gene3D" id="2.40.128.680">
    <property type="match status" value="1"/>
</dbReference>
<organism evidence="1 2">
    <name type="scientific">Basidiobolus ranarum</name>
    <dbReference type="NCBI Taxonomy" id="34480"/>
    <lineage>
        <taxon>Eukaryota</taxon>
        <taxon>Fungi</taxon>
        <taxon>Fungi incertae sedis</taxon>
        <taxon>Zoopagomycota</taxon>
        <taxon>Entomophthoromycotina</taxon>
        <taxon>Basidiobolomycetes</taxon>
        <taxon>Basidiobolales</taxon>
        <taxon>Basidiobolaceae</taxon>
        <taxon>Basidiobolus</taxon>
    </lineage>
</organism>
<sequence length="134" mass="15119">MDIHISADSLTTTETSNNIHLLPCKIEYDGAAKVDAFFLTQPESESVSTSSFRGRALKSKTVSLPEGYKGYVFRESKNYEEDNRVWCATGKFDEFQVWNHDAEPTTSNDNFVKALDWLRVSELIHTPIPLSNGL</sequence>
<dbReference type="PANTHER" id="PTHR47204">
    <property type="entry name" value="OS02G0168900 PROTEIN"/>
    <property type="match status" value="1"/>
</dbReference>
<protein>
    <submittedName>
        <fullName evidence="1">Uncharacterized protein</fullName>
    </submittedName>
</protein>
<dbReference type="CDD" id="cd09271">
    <property type="entry name" value="RNase_H2-C"/>
    <property type="match status" value="1"/>
</dbReference>
<dbReference type="PANTHER" id="PTHR47204:SF1">
    <property type="entry name" value="RIBONUCLEASE H2 SUBUNIT C"/>
    <property type="match status" value="1"/>
</dbReference>
<proteinExistence type="predicted"/>
<dbReference type="Proteomes" id="UP001479436">
    <property type="component" value="Unassembled WGS sequence"/>
</dbReference>
<comment type="caution">
    <text evidence="1">The sequence shown here is derived from an EMBL/GenBank/DDBJ whole genome shotgun (WGS) entry which is preliminary data.</text>
</comment>
<dbReference type="InterPro" id="IPR013924">
    <property type="entry name" value="RNase_H2_suC"/>
</dbReference>